<name>A0A5B7CVF0_PORTR</name>
<sequence length="23" mass="2649">MSRTSRSLPPELLSYRRLKTISG</sequence>
<reference evidence="1 2" key="1">
    <citation type="submission" date="2019-05" db="EMBL/GenBank/DDBJ databases">
        <title>Another draft genome of Portunus trituberculatus and its Hox gene families provides insights of decapod evolution.</title>
        <authorList>
            <person name="Jeong J.-H."/>
            <person name="Song I."/>
            <person name="Kim S."/>
            <person name="Choi T."/>
            <person name="Kim D."/>
            <person name="Ryu S."/>
            <person name="Kim W."/>
        </authorList>
    </citation>
    <scope>NUCLEOTIDE SEQUENCE [LARGE SCALE GENOMIC DNA]</scope>
    <source>
        <tissue evidence="1">Muscle</tissue>
    </source>
</reference>
<evidence type="ECO:0000313" key="2">
    <source>
        <dbReference type="Proteomes" id="UP000324222"/>
    </source>
</evidence>
<proteinExistence type="predicted"/>
<keyword evidence="2" id="KW-1185">Reference proteome</keyword>
<organism evidence="1 2">
    <name type="scientific">Portunus trituberculatus</name>
    <name type="common">Swimming crab</name>
    <name type="synonym">Neptunus trituberculatus</name>
    <dbReference type="NCBI Taxonomy" id="210409"/>
    <lineage>
        <taxon>Eukaryota</taxon>
        <taxon>Metazoa</taxon>
        <taxon>Ecdysozoa</taxon>
        <taxon>Arthropoda</taxon>
        <taxon>Crustacea</taxon>
        <taxon>Multicrustacea</taxon>
        <taxon>Malacostraca</taxon>
        <taxon>Eumalacostraca</taxon>
        <taxon>Eucarida</taxon>
        <taxon>Decapoda</taxon>
        <taxon>Pleocyemata</taxon>
        <taxon>Brachyura</taxon>
        <taxon>Eubrachyura</taxon>
        <taxon>Portunoidea</taxon>
        <taxon>Portunidae</taxon>
        <taxon>Portuninae</taxon>
        <taxon>Portunus</taxon>
    </lineage>
</organism>
<dbReference type="AlphaFoldDB" id="A0A5B7CVF0"/>
<protein>
    <submittedName>
        <fullName evidence="1">Uncharacterized protein</fullName>
    </submittedName>
</protein>
<gene>
    <name evidence="1" type="ORF">E2C01_004099</name>
</gene>
<dbReference type="EMBL" id="VSRR010000162">
    <property type="protein sequence ID" value="MPC11433.1"/>
    <property type="molecule type" value="Genomic_DNA"/>
</dbReference>
<dbReference type="Proteomes" id="UP000324222">
    <property type="component" value="Unassembled WGS sequence"/>
</dbReference>
<accession>A0A5B7CVF0</accession>
<comment type="caution">
    <text evidence="1">The sequence shown here is derived from an EMBL/GenBank/DDBJ whole genome shotgun (WGS) entry which is preliminary data.</text>
</comment>
<evidence type="ECO:0000313" key="1">
    <source>
        <dbReference type="EMBL" id="MPC11433.1"/>
    </source>
</evidence>